<dbReference type="SUPFAM" id="SSF52218">
    <property type="entry name" value="Flavoproteins"/>
    <property type="match status" value="1"/>
</dbReference>
<keyword evidence="1" id="KW-1133">Transmembrane helix</keyword>
<proteinExistence type="predicted"/>
<name>A0ABP7WRP5_9GAMM</name>
<evidence type="ECO:0000313" key="3">
    <source>
        <dbReference type="Proteomes" id="UP001500392"/>
    </source>
</evidence>
<accession>A0ABP7WRP5</accession>
<reference evidence="3" key="1">
    <citation type="journal article" date="2019" name="Int. J. Syst. Evol. Microbiol.">
        <title>The Global Catalogue of Microorganisms (GCM) 10K type strain sequencing project: providing services to taxonomists for standard genome sequencing and annotation.</title>
        <authorList>
            <consortium name="The Broad Institute Genomics Platform"/>
            <consortium name="The Broad Institute Genome Sequencing Center for Infectious Disease"/>
            <person name="Wu L."/>
            <person name="Ma J."/>
        </authorList>
    </citation>
    <scope>NUCLEOTIDE SEQUENCE [LARGE SCALE GENOMIC DNA]</scope>
    <source>
        <strain evidence="3">JCM 17304</strain>
    </source>
</reference>
<organism evidence="2 3">
    <name type="scientific">Zhongshania borealis</name>
    <dbReference type="NCBI Taxonomy" id="889488"/>
    <lineage>
        <taxon>Bacteria</taxon>
        <taxon>Pseudomonadati</taxon>
        <taxon>Pseudomonadota</taxon>
        <taxon>Gammaproteobacteria</taxon>
        <taxon>Cellvibrionales</taxon>
        <taxon>Spongiibacteraceae</taxon>
        <taxon>Zhongshania</taxon>
    </lineage>
</organism>
<dbReference type="InterPro" id="IPR029039">
    <property type="entry name" value="Flavoprotein-like_sf"/>
</dbReference>
<dbReference type="Gene3D" id="3.40.50.360">
    <property type="match status" value="1"/>
</dbReference>
<evidence type="ECO:0008006" key="4">
    <source>
        <dbReference type="Google" id="ProtNLM"/>
    </source>
</evidence>
<evidence type="ECO:0000313" key="2">
    <source>
        <dbReference type="EMBL" id="GAA4094630.1"/>
    </source>
</evidence>
<dbReference type="Proteomes" id="UP001500392">
    <property type="component" value="Unassembled WGS sequence"/>
</dbReference>
<feature type="transmembrane region" description="Helical" evidence="1">
    <location>
        <begin position="262"/>
        <end position="283"/>
    </location>
</feature>
<protein>
    <recommendedName>
        <fullName evidence="4">Dialkylrecorsinol condensing enzyme</fullName>
    </recommendedName>
</protein>
<sequence>MNKRILVIYYSQTGQLSDVVRSITAPLQQSADIELVFECLRPLKPYPFPWPFLSFFDHFPETVHDQPQPIAPLASPLDQPYDLVILAYTVWFLSPAQPVTAFLQSNEAKQLLHNTPVITVIACRNMWLMAQEKMKQHLKRIGARLIDNIVLTDPTHSAATFISTPLWMLTGKKGPFLNGLIPAAGVSPTAIKNASRFGDAIAQQLPTRAVEDNRPILRNLGAVNISERLIASERIAIRSFRLWGTLLRALGKPGTLLRRAVLVLYIIFLLTLILTVVPVSAVLKRLFAPLMKKRIAAQRQYFAAPSGE</sequence>
<dbReference type="EMBL" id="BAABDM010000002">
    <property type="protein sequence ID" value="GAA4094630.1"/>
    <property type="molecule type" value="Genomic_DNA"/>
</dbReference>
<dbReference type="RefSeq" id="WP_344934961.1">
    <property type="nucleotide sequence ID" value="NZ_BAABDM010000002.1"/>
</dbReference>
<comment type="caution">
    <text evidence="2">The sequence shown here is derived from an EMBL/GenBank/DDBJ whole genome shotgun (WGS) entry which is preliminary data.</text>
</comment>
<evidence type="ECO:0000256" key="1">
    <source>
        <dbReference type="SAM" id="Phobius"/>
    </source>
</evidence>
<keyword evidence="1" id="KW-0812">Transmembrane</keyword>
<keyword evidence="3" id="KW-1185">Reference proteome</keyword>
<keyword evidence="1" id="KW-0472">Membrane</keyword>
<gene>
    <name evidence="2" type="ORF">GCM10022414_18400</name>
</gene>